<keyword evidence="1" id="KW-1133">Transmembrane helix</keyword>
<dbReference type="PANTHER" id="PTHR30199:SF0">
    <property type="entry name" value="INNER MEMBRANE PROTEIN YDCO"/>
    <property type="match status" value="1"/>
</dbReference>
<dbReference type="EMBL" id="SLZR01000002">
    <property type="protein sequence ID" value="TCS43296.1"/>
    <property type="molecule type" value="Genomic_DNA"/>
</dbReference>
<dbReference type="InterPro" id="IPR004711">
    <property type="entry name" value="Benzoate_Transporter"/>
</dbReference>
<feature type="transmembrane region" description="Helical" evidence="1">
    <location>
        <begin position="351"/>
        <end position="378"/>
    </location>
</feature>
<feature type="transmembrane region" description="Helical" evidence="1">
    <location>
        <begin position="289"/>
        <end position="314"/>
    </location>
</feature>
<comment type="caution">
    <text evidence="2">The sequence shown here is derived from an EMBL/GenBank/DDBJ whole genome shotgun (WGS) entry which is preliminary data.</text>
</comment>
<gene>
    <name evidence="2" type="ORF">BCF53_102322</name>
</gene>
<dbReference type="AlphaFoldDB" id="A0A4R3ICK3"/>
<feature type="transmembrane region" description="Helical" evidence="1">
    <location>
        <begin position="121"/>
        <end position="140"/>
    </location>
</feature>
<dbReference type="GO" id="GO:0005886">
    <property type="term" value="C:plasma membrane"/>
    <property type="evidence" value="ECO:0007669"/>
    <property type="project" value="TreeGrafter"/>
</dbReference>
<feature type="transmembrane region" description="Helical" evidence="1">
    <location>
        <begin position="321"/>
        <end position="339"/>
    </location>
</feature>
<evidence type="ECO:0000313" key="3">
    <source>
        <dbReference type="Proteomes" id="UP000295793"/>
    </source>
</evidence>
<name>A0A4R3ICK3_9GAMM</name>
<keyword evidence="1" id="KW-0812">Transmembrane</keyword>
<dbReference type="PANTHER" id="PTHR30199">
    <property type="entry name" value="MFS FAMILY TRANSPORTER, PREDICTED SUBSTRATE BENZOATE"/>
    <property type="match status" value="1"/>
</dbReference>
<reference evidence="2 3" key="1">
    <citation type="submission" date="2019-03" db="EMBL/GenBank/DDBJ databases">
        <title>Genomic Encyclopedia of Archaeal and Bacterial Type Strains, Phase II (KMG-II): from individual species to whole genera.</title>
        <authorList>
            <person name="Goeker M."/>
        </authorList>
    </citation>
    <scope>NUCLEOTIDE SEQUENCE [LARGE SCALE GENOMIC DNA]</scope>
    <source>
        <strain evidence="2 3">DSM 15388</strain>
    </source>
</reference>
<keyword evidence="1" id="KW-0472">Membrane</keyword>
<dbReference type="NCBIfam" id="TIGR00843">
    <property type="entry name" value="benE"/>
    <property type="match status" value="1"/>
</dbReference>
<dbReference type="GO" id="GO:0042925">
    <property type="term" value="F:benzoate transmembrane transporter activity"/>
    <property type="evidence" value="ECO:0007669"/>
    <property type="project" value="InterPro"/>
</dbReference>
<sequence>MRALFQPSHIAAGFSAVLVGYTASVVIVIQAATAAGASPEILESWLLTLGLLMGVTSIGFSWFYRRPIFTAWSTPGAAMLIAAAGNYPLPVLTGSFIACGLFIVITGLVKPLTKALERIPPQLGTAMLGAILLPFCVKAFQPVTSVPQFFLPMLIGFLLVKQILPRYAMLALLLIAVACALFSGSFTAESFTFAIATPQWVTPQLSISSIINITLPLYLITMLSQNLPGITMISTHGYKVPVKSVLVGTGLGNALLAPFGGFSANLAAISAAICLNESVDPDKNQRYRAAVWGGVFYLVAGVFATSVVALFLSLPQSISQMLAGFALLGTLLMCLQNAFSEARSREPALFTFLITLSGVSVLGISSTVWGLLAGLVLLRLRK</sequence>
<feature type="transmembrane region" description="Helical" evidence="1">
    <location>
        <begin position="171"/>
        <end position="193"/>
    </location>
</feature>
<feature type="transmembrane region" description="Helical" evidence="1">
    <location>
        <begin position="91"/>
        <end position="109"/>
    </location>
</feature>
<evidence type="ECO:0000256" key="1">
    <source>
        <dbReference type="SAM" id="Phobius"/>
    </source>
</evidence>
<dbReference type="Pfam" id="PF03594">
    <property type="entry name" value="BenE"/>
    <property type="match status" value="1"/>
</dbReference>
<organism evidence="2 3">
    <name type="scientific">Reinekea marinisedimentorum</name>
    <dbReference type="NCBI Taxonomy" id="230495"/>
    <lineage>
        <taxon>Bacteria</taxon>
        <taxon>Pseudomonadati</taxon>
        <taxon>Pseudomonadota</taxon>
        <taxon>Gammaproteobacteria</taxon>
        <taxon>Oceanospirillales</taxon>
        <taxon>Saccharospirillaceae</taxon>
        <taxon>Reinekea</taxon>
    </lineage>
</organism>
<keyword evidence="3" id="KW-1185">Reference proteome</keyword>
<feature type="transmembrane region" description="Helical" evidence="1">
    <location>
        <begin position="44"/>
        <end position="63"/>
    </location>
</feature>
<feature type="transmembrane region" description="Helical" evidence="1">
    <location>
        <begin position="245"/>
        <end position="269"/>
    </location>
</feature>
<dbReference type="OrthoDB" id="9792424at2"/>
<evidence type="ECO:0000313" key="2">
    <source>
        <dbReference type="EMBL" id="TCS43296.1"/>
    </source>
</evidence>
<proteinExistence type="predicted"/>
<protein>
    <submittedName>
        <fullName evidence="2">Benzoate membrane transport protein</fullName>
    </submittedName>
</protein>
<feature type="transmembrane region" description="Helical" evidence="1">
    <location>
        <begin position="12"/>
        <end position="32"/>
    </location>
</feature>
<accession>A0A4R3ICK3</accession>
<feature type="transmembrane region" description="Helical" evidence="1">
    <location>
        <begin position="205"/>
        <end position="224"/>
    </location>
</feature>
<dbReference type="RefSeq" id="WP_132700093.1">
    <property type="nucleotide sequence ID" value="NZ_SLZR01000002.1"/>
</dbReference>
<dbReference type="Proteomes" id="UP000295793">
    <property type="component" value="Unassembled WGS sequence"/>
</dbReference>